<evidence type="ECO:0000256" key="4">
    <source>
        <dbReference type="ARBA" id="ARBA00022759"/>
    </source>
</evidence>
<keyword evidence="5" id="KW-0378">Hydrolase</keyword>
<evidence type="ECO:0000313" key="9">
    <source>
        <dbReference type="Proteomes" id="UP000177001"/>
    </source>
</evidence>
<keyword evidence="6" id="KW-0694">RNA-binding</keyword>
<dbReference type="GO" id="GO:0016787">
    <property type="term" value="F:hydrolase activity"/>
    <property type="evidence" value="ECO:0007669"/>
    <property type="project" value="UniProtKB-KW"/>
</dbReference>
<keyword evidence="2" id="KW-1277">Toxin-antitoxin system</keyword>
<evidence type="ECO:0000256" key="6">
    <source>
        <dbReference type="ARBA" id="ARBA00022884"/>
    </source>
</evidence>
<keyword evidence="7" id="KW-0346">Stress response</keyword>
<keyword evidence="3" id="KW-0540">Nuclease</keyword>
<dbReference type="Proteomes" id="UP000177001">
    <property type="component" value="Unassembled WGS sequence"/>
</dbReference>
<dbReference type="GO" id="GO:0004519">
    <property type="term" value="F:endonuclease activity"/>
    <property type="evidence" value="ECO:0007669"/>
    <property type="project" value="UniProtKB-KW"/>
</dbReference>
<accession>A0A1F6WY54</accession>
<evidence type="ECO:0000256" key="1">
    <source>
        <dbReference type="ARBA" id="ARBA00006620"/>
    </source>
</evidence>
<dbReference type="InterPro" id="IPR038570">
    <property type="entry name" value="HicA_sf"/>
</dbReference>
<protein>
    <recommendedName>
        <fullName evidence="10">Addiction module toxin, HicA family</fullName>
    </recommendedName>
</protein>
<evidence type="ECO:0000256" key="7">
    <source>
        <dbReference type="ARBA" id="ARBA00023016"/>
    </source>
</evidence>
<gene>
    <name evidence="8" type="ORF">A3A91_01765</name>
</gene>
<evidence type="ECO:0000313" key="8">
    <source>
        <dbReference type="EMBL" id="OGI86714.1"/>
    </source>
</evidence>
<dbReference type="Gene3D" id="3.30.920.30">
    <property type="entry name" value="Hypothetical protein"/>
    <property type="match status" value="1"/>
</dbReference>
<name>A0A1F6WY54_9BACT</name>
<evidence type="ECO:0000256" key="2">
    <source>
        <dbReference type="ARBA" id="ARBA00022649"/>
    </source>
</evidence>
<dbReference type="EMBL" id="MFUR01000011">
    <property type="protein sequence ID" value="OGI86714.1"/>
    <property type="molecule type" value="Genomic_DNA"/>
</dbReference>
<proteinExistence type="inferred from homology"/>
<keyword evidence="4" id="KW-0255">Endonuclease</keyword>
<evidence type="ECO:0008006" key="10">
    <source>
        <dbReference type="Google" id="ProtNLM"/>
    </source>
</evidence>
<dbReference type="GO" id="GO:0003729">
    <property type="term" value="F:mRNA binding"/>
    <property type="evidence" value="ECO:0007669"/>
    <property type="project" value="InterPro"/>
</dbReference>
<evidence type="ECO:0000256" key="3">
    <source>
        <dbReference type="ARBA" id="ARBA00022722"/>
    </source>
</evidence>
<comment type="caution">
    <text evidence="8">The sequence shown here is derived from an EMBL/GenBank/DDBJ whole genome shotgun (WGS) entry which is preliminary data.</text>
</comment>
<reference evidence="8 9" key="1">
    <citation type="journal article" date="2016" name="Nat. Commun.">
        <title>Thousands of microbial genomes shed light on interconnected biogeochemical processes in an aquifer system.</title>
        <authorList>
            <person name="Anantharaman K."/>
            <person name="Brown C.T."/>
            <person name="Hug L.A."/>
            <person name="Sharon I."/>
            <person name="Castelle C.J."/>
            <person name="Probst A.J."/>
            <person name="Thomas B.C."/>
            <person name="Singh A."/>
            <person name="Wilkins M.J."/>
            <person name="Karaoz U."/>
            <person name="Brodie E.L."/>
            <person name="Williams K.H."/>
            <person name="Hubbard S.S."/>
            <person name="Banfield J.F."/>
        </authorList>
    </citation>
    <scope>NUCLEOTIDE SEQUENCE [LARGE SCALE GENOMIC DNA]</scope>
</reference>
<organism evidence="8 9">
    <name type="scientific">Candidatus Nomurabacteria bacterium RIFCSPLOWO2_01_FULL_36_16</name>
    <dbReference type="NCBI Taxonomy" id="1801767"/>
    <lineage>
        <taxon>Bacteria</taxon>
        <taxon>Candidatus Nomuraibacteriota</taxon>
    </lineage>
</organism>
<dbReference type="AlphaFoldDB" id="A0A1F6WY54"/>
<dbReference type="InterPro" id="IPR012933">
    <property type="entry name" value="HicA_mRNA_interferase"/>
</dbReference>
<comment type="similarity">
    <text evidence="1">Belongs to the HicA mRNA interferase family.</text>
</comment>
<sequence length="79" mass="9642">MPRGLFNWSYRDVIDFISKNGFVFYKQREGSHEYWINESTNAILDINFHGQKSFPPRTLETMIRQSKINKKLWREWTSR</sequence>
<evidence type="ECO:0000256" key="5">
    <source>
        <dbReference type="ARBA" id="ARBA00022801"/>
    </source>
</evidence>
<dbReference type="Pfam" id="PF07927">
    <property type="entry name" value="HicA_toxin"/>
    <property type="match status" value="1"/>
</dbReference>
<dbReference type="SUPFAM" id="SSF54786">
    <property type="entry name" value="YcfA/nrd intein domain"/>
    <property type="match status" value="1"/>
</dbReference>